<evidence type="ECO:0000313" key="2">
    <source>
        <dbReference type="EMBL" id="HGS06173.1"/>
    </source>
</evidence>
<evidence type="ECO:0000259" key="1">
    <source>
        <dbReference type="Pfam" id="PF12728"/>
    </source>
</evidence>
<dbReference type="AlphaFoldDB" id="A0A7V4GA38"/>
<dbReference type="InterPro" id="IPR009061">
    <property type="entry name" value="DNA-bd_dom_put_sf"/>
</dbReference>
<dbReference type="GO" id="GO:0003677">
    <property type="term" value="F:DNA binding"/>
    <property type="evidence" value="ECO:0007669"/>
    <property type="project" value="UniProtKB-KW"/>
</dbReference>
<proteinExistence type="predicted"/>
<feature type="domain" description="Helix-turn-helix" evidence="1">
    <location>
        <begin position="9"/>
        <end position="55"/>
    </location>
</feature>
<organism evidence="2">
    <name type="scientific">Desulfobacca acetoxidans</name>
    <dbReference type="NCBI Taxonomy" id="60893"/>
    <lineage>
        <taxon>Bacteria</taxon>
        <taxon>Pseudomonadati</taxon>
        <taxon>Thermodesulfobacteriota</taxon>
        <taxon>Desulfobaccia</taxon>
        <taxon>Desulfobaccales</taxon>
        <taxon>Desulfobaccaceae</taxon>
        <taxon>Desulfobacca</taxon>
    </lineage>
</organism>
<dbReference type="Pfam" id="PF12728">
    <property type="entry name" value="HTH_17"/>
    <property type="match status" value="1"/>
</dbReference>
<protein>
    <submittedName>
        <fullName evidence="2">DNA-binding protein</fullName>
    </submittedName>
</protein>
<name>A0A7V4GA38_9BACT</name>
<gene>
    <name evidence="2" type="ORF">ENT08_10670</name>
</gene>
<sequence>MNRSFNDIQAAQYLGLKGPQTLRNWRSLGRGPAYCRLGRRIVYRQEDLDKFLEAGRIDPEAVRGAAK</sequence>
<dbReference type="EMBL" id="DSXI01000633">
    <property type="protein sequence ID" value="HGS06173.1"/>
    <property type="molecule type" value="Genomic_DNA"/>
</dbReference>
<comment type="caution">
    <text evidence="2">The sequence shown here is derived from an EMBL/GenBank/DDBJ whole genome shotgun (WGS) entry which is preliminary data.</text>
</comment>
<dbReference type="SUPFAM" id="SSF46955">
    <property type="entry name" value="Putative DNA-binding domain"/>
    <property type="match status" value="1"/>
</dbReference>
<accession>A0A7V4GA38</accession>
<keyword evidence="2" id="KW-0238">DNA-binding</keyword>
<reference evidence="2" key="1">
    <citation type="journal article" date="2020" name="mSystems">
        <title>Genome- and Community-Level Interaction Insights into Carbon Utilization and Element Cycling Functions of Hydrothermarchaeota in Hydrothermal Sediment.</title>
        <authorList>
            <person name="Zhou Z."/>
            <person name="Liu Y."/>
            <person name="Xu W."/>
            <person name="Pan J."/>
            <person name="Luo Z.H."/>
            <person name="Li M."/>
        </authorList>
    </citation>
    <scope>NUCLEOTIDE SEQUENCE [LARGE SCALE GENOMIC DNA]</scope>
    <source>
        <strain evidence="2">SpSt-548</strain>
    </source>
</reference>
<dbReference type="InterPro" id="IPR041657">
    <property type="entry name" value="HTH_17"/>
</dbReference>